<proteinExistence type="predicted"/>
<protein>
    <submittedName>
        <fullName evidence="2">Uncharacterized protein</fullName>
    </submittedName>
</protein>
<keyword evidence="1" id="KW-1133">Transmembrane helix</keyword>
<sequence length="192" mass="20905">MQGVKMADRPQISISWETILIAGPFIAGASVLGTSFGVAISDSSATGTIAGIVLYDTILPFIISGWVMLMFHPKNGQITWTVKPTWSAKTGRTPILLLKSAACLLAMSPAIQSADLAIKTIHYLPIIGLSQNAQNRCVMSKEAIEDPLNSYDPNLSKTTNWVYVYWPPNITQSYQSIIDRCKAVVPKPLPNK</sequence>
<name>A0A1Y2L1M0_9PROT</name>
<dbReference type="STRING" id="1293891.TMES_09935"/>
<accession>A0A1Y2L1M0</accession>
<evidence type="ECO:0000313" key="2">
    <source>
        <dbReference type="EMBL" id="OSQ39005.1"/>
    </source>
</evidence>
<gene>
    <name evidence="2" type="ORF">TMES_09935</name>
</gene>
<comment type="caution">
    <text evidence="2">The sequence shown here is derived from an EMBL/GenBank/DDBJ whole genome shotgun (WGS) entry which is preliminary data.</text>
</comment>
<reference evidence="2 3" key="1">
    <citation type="submission" date="2014-03" db="EMBL/GenBank/DDBJ databases">
        <title>The draft genome sequence of Thalassospira mesophila JCM 18969.</title>
        <authorList>
            <person name="Lai Q."/>
            <person name="Shao Z."/>
        </authorList>
    </citation>
    <scope>NUCLEOTIDE SEQUENCE [LARGE SCALE GENOMIC DNA]</scope>
    <source>
        <strain evidence="2 3">JCM 18969</strain>
    </source>
</reference>
<keyword evidence="1" id="KW-0472">Membrane</keyword>
<dbReference type="AlphaFoldDB" id="A0A1Y2L1M0"/>
<evidence type="ECO:0000256" key="1">
    <source>
        <dbReference type="SAM" id="Phobius"/>
    </source>
</evidence>
<feature type="transmembrane region" description="Helical" evidence="1">
    <location>
        <begin position="20"/>
        <end position="40"/>
    </location>
</feature>
<dbReference type="EMBL" id="JFKA01000003">
    <property type="protein sequence ID" value="OSQ39005.1"/>
    <property type="molecule type" value="Genomic_DNA"/>
</dbReference>
<organism evidence="2 3">
    <name type="scientific">Thalassospira mesophila</name>
    <dbReference type="NCBI Taxonomy" id="1293891"/>
    <lineage>
        <taxon>Bacteria</taxon>
        <taxon>Pseudomonadati</taxon>
        <taxon>Pseudomonadota</taxon>
        <taxon>Alphaproteobacteria</taxon>
        <taxon>Rhodospirillales</taxon>
        <taxon>Thalassospiraceae</taxon>
        <taxon>Thalassospira</taxon>
    </lineage>
</organism>
<feature type="transmembrane region" description="Helical" evidence="1">
    <location>
        <begin position="52"/>
        <end position="71"/>
    </location>
</feature>
<keyword evidence="1" id="KW-0812">Transmembrane</keyword>
<keyword evidence="3" id="KW-1185">Reference proteome</keyword>
<dbReference type="Proteomes" id="UP000193391">
    <property type="component" value="Unassembled WGS sequence"/>
</dbReference>
<evidence type="ECO:0000313" key="3">
    <source>
        <dbReference type="Proteomes" id="UP000193391"/>
    </source>
</evidence>